<dbReference type="InterPro" id="IPR002649">
    <property type="entry name" value="tRNA_m1G_MeTrfase_TrmD"/>
</dbReference>
<evidence type="ECO:0000256" key="14">
    <source>
        <dbReference type="ARBA" id="ARBA00047783"/>
    </source>
</evidence>
<evidence type="ECO:0000256" key="2">
    <source>
        <dbReference type="ARBA" id="ARBA00004496"/>
    </source>
</evidence>
<dbReference type="InterPro" id="IPR016009">
    <property type="entry name" value="tRNA_MeTrfase_TRMD/TRM10"/>
</dbReference>
<comment type="subunit">
    <text evidence="4 15 17">Homodimer.</text>
</comment>
<dbReference type="CDD" id="cd18080">
    <property type="entry name" value="TrmD-like"/>
    <property type="match status" value="1"/>
</dbReference>
<evidence type="ECO:0000256" key="5">
    <source>
        <dbReference type="ARBA" id="ARBA00012807"/>
    </source>
</evidence>
<dbReference type="SUPFAM" id="SSF75217">
    <property type="entry name" value="alpha/beta knot"/>
    <property type="match status" value="1"/>
</dbReference>
<dbReference type="Gene3D" id="3.40.1280.10">
    <property type="match status" value="1"/>
</dbReference>
<keyword evidence="9 15" id="KW-0808">Transferase</keyword>
<keyword evidence="8 15" id="KW-0489">Methyltransferase</keyword>
<evidence type="ECO:0000256" key="13">
    <source>
        <dbReference type="ARBA" id="ARBA00033392"/>
    </source>
</evidence>
<dbReference type="FunFam" id="1.10.1270.20:FF:000001">
    <property type="entry name" value="tRNA (guanine-N(1)-)-methyltransferase"/>
    <property type="match status" value="1"/>
</dbReference>
<dbReference type="Pfam" id="PF01746">
    <property type="entry name" value="tRNA_m1G_MT"/>
    <property type="match status" value="1"/>
</dbReference>
<evidence type="ECO:0000256" key="1">
    <source>
        <dbReference type="ARBA" id="ARBA00002634"/>
    </source>
</evidence>
<dbReference type="InterPro" id="IPR029028">
    <property type="entry name" value="Alpha/beta_knot_MTases"/>
</dbReference>
<feature type="domain" description="tRNA methyltransferase TRMD/TRM10-type" evidence="19">
    <location>
        <begin position="1"/>
        <end position="235"/>
    </location>
</feature>
<evidence type="ECO:0000256" key="9">
    <source>
        <dbReference type="ARBA" id="ARBA00022679"/>
    </source>
</evidence>
<accession>A0A932LZL8</accession>
<dbReference type="InterPro" id="IPR023148">
    <property type="entry name" value="tRNA_m1G_MeTrfase_C_sf"/>
</dbReference>
<comment type="similarity">
    <text evidence="3 15 17">Belongs to the RNA methyltransferase TrmD family.</text>
</comment>
<gene>
    <name evidence="15 20" type="primary">trmD</name>
    <name evidence="20" type="ORF">HYY65_01810</name>
</gene>
<dbReference type="NCBIfam" id="NF000648">
    <property type="entry name" value="PRK00026.1"/>
    <property type="match status" value="1"/>
</dbReference>
<feature type="compositionally biased region" description="Basic and acidic residues" evidence="18">
    <location>
        <begin position="242"/>
        <end position="257"/>
    </location>
</feature>
<reference evidence="20" key="1">
    <citation type="submission" date="2020-07" db="EMBL/GenBank/DDBJ databases">
        <title>Huge and variable diversity of episymbiotic CPR bacteria and DPANN archaea in groundwater ecosystems.</title>
        <authorList>
            <person name="He C.Y."/>
            <person name="Keren R."/>
            <person name="Whittaker M."/>
            <person name="Farag I.F."/>
            <person name="Doudna J."/>
            <person name="Cate J.H.D."/>
            <person name="Banfield J.F."/>
        </authorList>
    </citation>
    <scope>NUCLEOTIDE SEQUENCE</scope>
    <source>
        <strain evidence="20">NC_groundwater_717_Ag_S-0.2um_59_8</strain>
    </source>
</reference>
<dbReference type="Gene3D" id="1.10.1270.20">
    <property type="entry name" value="tRNA(m1g37)methyltransferase, domain 2"/>
    <property type="match status" value="1"/>
</dbReference>
<dbReference type="GO" id="GO:0002939">
    <property type="term" value="P:tRNA N1-guanine methylation"/>
    <property type="evidence" value="ECO:0007669"/>
    <property type="project" value="TreeGrafter"/>
</dbReference>
<dbReference type="AlphaFoldDB" id="A0A932LZL8"/>
<keyword evidence="11 15" id="KW-0819">tRNA processing</keyword>
<evidence type="ECO:0000313" key="20">
    <source>
        <dbReference type="EMBL" id="MBI3013810.1"/>
    </source>
</evidence>
<dbReference type="HAMAP" id="MF_00605">
    <property type="entry name" value="TrmD"/>
    <property type="match status" value="1"/>
</dbReference>
<dbReference type="GO" id="GO:0052906">
    <property type="term" value="F:tRNA (guanine(37)-N1)-methyltransferase activity"/>
    <property type="evidence" value="ECO:0007669"/>
    <property type="project" value="UniProtKB-UniRule"/>
</dbReference>
<dbReference type="Proteomes" id="UP000741360">
    <property type="component" value="Unassembled WGS sequence"/>
</dbReference>
<feature type="binding site" evidence="15 16">
    <location>
        <begin position="144"/>
        <end position="149"/>
    </location>
    <ligand>
        <name>S-adenosyl-L-methionine</name>
        <dbReference type="ChEBI" id="CHEBI:59789"/>
    </ligand>
</feature>
<protein>
    <recommendedName>
        <fullName evidence="6 15">tRNA (guanine-N(1)-)-methyltransferase</fullName>
        <ecNumber evidence="5 15">2.1.1.228</ecNumber>
    </recommendedName>
    <alternativeName>
        <fullName evidence="12 15">M1G-methyltransferase</fullName>
    </alternativeName>
    <alternativeName>
        <fullName evidence="13 15">tRNA [GM37] methyltransferase</fullName>
    </alternativeName>
</protein>
<evidence type="ECO:0000313" key="21">
    <source>
        <dbReference type="Proteomes" id="UP000741360"/>
    </source>
</evidence>
<comment type="caution">
    <text evidence="20">The sequence shown here is derived from an EMBL/GenBank/DDBJ whole genome shotgun (WGS) entry which is preliminary data.</text>
</comment>
<evidence type="ECO:0000256" key="17">
    <source>
        <dbReference type="RuleBase" id="RU003464"/>
    </source>
</evidence>
<evidence type="ECO:0000256" key="15">
    <source>
        <dbReference type="HAMAP-Rule" id="MF_00605"/>
    </source>
</evidence>
<organism evidence="20 21">
    <name type="scientific">Tectimicrobiota bacterium</name>
    <dbReference type="NCBI Taxonomy" id="2528274"/>
    <lineage>
        <taxon>Bacteria</taxon>
        <taxon>Pseudomonadati</taxon>
        <taxon>Nitrospinota/Tectimicrobiota group</taxon>
        <taxon>Candidatus Tectimicrobiota</taxon>
    </lineage>
</organism>
<dbReference type="NCBIfam" id="TIGR00088">
    <property type="entry name" value="trmD"/>
    <property type="match status" value="1"/>
</dbReference>
<feature type="binding site" evidence="15 16">
    <location>
        <position position="124"/>
    </location>
    <ligand>
        <name>S-adenosyl-L-methionine</name>
        <dbReference type="ChEBI" id="CHEBI:59789"/>
    </ligand>
</feature>
<dbReference type="GO" id="GO:0005829">
    <property type="term" value="C:cytosol"/>
    <property type="evidence" value="ECO:0007669"/>
    <property type="project" value="TreeGrafter"/>
</dbReference>
<dbReference type="PANTHER" id="PTHR46417">
    <property type="entry name" value="TRNA (GUANINE-N(1)-)-METHYLTRANSFERASE"/>
    <property type="match status" value="1"/>
</dbReference>
<dbReference type="InterPro" id="IPR029026">
    <property type="entry name" value="tRNA_m1G_MTases_N"/>
</dbReference>
<evidence type="ECO:0000259" key="19">
    <source>
        <dbReference type="Pfam" id="PF01746"/>
    </source>
</evidence>
<evidence type="ECO:0000256" key="10">
    <source>
        <dbReference type="ARBA" id="ARBA00022691"/>
    </source>
</evidence>
<proteinExistence type="inferred from homology"/>
<evidence type="ECO:0000256" key="4">
    <source>
        <dbReference type="ARBA" id="ARBA00011738"/>
    </source>
</evidence>
<dbReference type="EMBL" id="JACPSX010000032">
    <property type="protein sequence ID" value="MBI3013810.1"/>
    <property type="molecule type" value="Genomic_DNA"/>
</dbReference>
<evidence type="ECO:0000256" key="12">
    <source>
        <dbReference type="ARBA" id="ARBA00029736"/>
    </source>
</evidence>
<feature type="region of interest" description="Disordered" evidence="18">
    <location>
        <begin position="227"/>
        <end position="275"/>
    </location>
</feature>
<evidence type="ECO:0000256" key="7">
    <source>
        <dbReference type="ARBA" id="ARBA00022490"/>
    </source>
</evidence>
<evidence type="ECO:0000256" key="16">
    <source>
        <dbReference type="PIRSR" id="PIRSR000386-1"/>
    </source>
</evidence>
<name>A0A932LZL8_UNCTE</name>
<dbReference type="EC" id="2.1.1.228" evidence="5 15"/>
<evidence type="ECO:0000256" key="8">
    <source>
        <dbReference type="ARBA" id="ARBA00022603"/>
    </source>
</evidence>
<keyword evidence="10 15" id="KW-0949">S-adenosyl-L-methionine</keyword>
<dbReference type="PANTHER" id="PTHR46417:SF1">
    <property type="entry name" value="TRNA (GUANINE-N(1)-)-METHYLTRANSFERASE"/>
    <property type="match status" value="1"/>
</dbReference>
<comment type="catalytic activity">
    <reaction evidence="14 15 17">
        <text>guanosine(37) in tRNA + S-adenosyl-L-methionine = N(1)-methylguanosine(37) in tRNA + S-adenosyl-L-homocysteine + H(+)</text>
        <dbReference type="Rhea" id="RHEA:36899"/>
        <dbReference type="Rhea" id="RHEA-COMP:10145"/>
        <dbReference type="Rhea" id="RHEA-COMP:10147"/>
        <dbReference type="ChEBI" id="CHEBI:15378"/>
        <dbReference type="ChEBI" id="CHEBI:57856"/>
        <dbReference type="ChEBI" id="CHEBI:59789"/>
        <dbReference type="ChEBI" id="CHEBI:73542"/>
        <dbReference type="ChEBI" id="CHEBI:74269"/>
        <dbReference type="EC" id="2.1.1.228"/>
    </reaction>
</comment>
<sequence length="275" mass="30588">MWIDVLTLFPEILQSPLNASLLRKAQERGAVRFAIHNLRDYALDRHRTTDDSPFGGGAGMVLKPEPIARALEAVRAPGTRLPGAPRVPEGERGRVILLCPQGRQLNQKIVRELAAESRLILVCGHYEGVDERIRLHYVDDEISIGDYILTGGELPALVLLDAVVRLLPGALGNPCSAADESFGGGGLDYPHYTRPRKFGDKRVPDVLLSGDHREIARWRRKEALRRTREKRPDLLDPGALTPEDRTILEEIEREDLLRTSSPDGRAVEPSAARQK</sequence>
<dbReference type="FunFam" id="3.40.1280.10:FF:000001">
    <property type="entry name" value="tRNA (guanine-N(1)-)-methyltransferase"/>
    <property type="match status" value="1"/>
</dbReference>
<evidence type="ECO:0000256" key="6">
    <source>
        <dbReference type="ARBA" id="ARBA00014679"/>
    </source>
</evidence>
<comment type="function">
    <text evidence="1 15 17">Specifically methylates guanosine-37 in various tRNAs.</text>
</comment>
<dbReference type="PIRSF" id="PIRSF000386">
    <property type="entry name" value="tRNA_mtase"/>
    <property type="match status" value="1"/>
</dbReference>
<evidence type="ECO:0000256" key="11">
    <source>
        <dbReference type="ARBA" id="ARBA00022694"/>
    </source>
</evidence>
<keyword evidence="7 15" id="KW-0963">Cytoplasm</keyword>
<evidence type="ECO:0000256" key="3">
    <source>
        <dbReference type="ARBA" id="ARBA00007630"/>
    </source>
</evidence>
<comment type="subcellular location">
    <subcellularLocation>
        <location evidence="2 15 17">Cytoplasm</location>
    </subcellularLocation>
</comment>
<evidence type="ECO:0000256" key="18">
    <source>
        <dbReference type="SAM" id="MobiDB-lite"/>
    </source>
</evidence>